<evidence type="ECO:0000256" key="6">
    <source>
        <dbReference type="ARBA" id="ARBA00022741"/>
    </source>
</evidence>
<dbReference type="GO" id="GO:0003676">
    <property type="term" value="F:nucleic acid binding"/>
    <property type="evidence" value="ECO:0007669"/>
    <property type="project" value="InterPro"/>
</dbReference>
<reference evidence="12" key="2">
    <citation type="submission" date="2023-06" db="EMBL/GenBank/DDBJ databases">
        <authorList>
            <person name="Swenson N.G."/>
            <person name="Wegrzyn J.L."/>
            <person name="Mcevoy S.L."/>
        </authorList>
    </citation>
    <scope>NUCLEOTIDE SEQUENCE</scope>
    <source>
        <strain evidence="12">NS2018</strain>
        <tissue evidence="12">Leaf</tissue>
    </source>
</reference>
<sequence length="476" mass="53204">MPNGSLDKLLYNKKKSNLDWFQRFRILRGVASGLLYLHEDWEQVVLHRDIKPGNVLLDADLNGKLGDFGLARLHDHGSNPQTTKLVGTIGYMAPELPITGKASASTDVYAFGVFMLELACGKRPMEQRGFVIDCWKRGAILDASDPRLEDADFNGKLGDFGLARLHDHGSNPQTTKLVGTIGYIAPELPITGKASTSTDVYAFGVFMLEVACGKRPTEQQRFVIDCWRRGAILDASDLRLEDTAPFIDFVSSCLHILDDGELDLICIIWWRIWYDRNLWVHSGERINLGDVAAWCSSYLREFKDANLVEDGRLGMVIPSPARWQPPSSGLYKLNTDASLDSTSQRIGLGMVIRDQEGFVMGSSAQRVDVNFSPKVAEALAILRGLIFAVDTRLLLVSVKSDVLEVMLWIQVYFMFVRSQLAESKHARKPMFTCEFCCLPSSDLVLTKSTPYSEVGDLVSDILEFVEAFIPSLKFEF</sequence>
<dbReference type="GO" id="GO:0004674">
    <property type="term" value="F:protein serine/threonine kinase activity"/>
    <property type="evidence" value="ECO:0007669"/>
    <property type="project" value="UniProtKB-KW"/>
</dbReference>
<dbReference type="GO" id="GO:0004523">
    <property type="term" value="F:RNA-DNA hybrid ribonuclease activity"/>
    <property type="evidence" value="ECO:0007669"/>
    <property type="project" value="InterPro"/>
</dbReference>
<dbReference type="Gene3D" id="1.10.510.10">
    <property type="entry name" value="Transferase(Phosphotransferase) domain 1"/>
    <property type="match status" value="2"/>
</dbReference>
<dbReference type="InterPro" id="IPR012337">
    <property type="entry name" value="RNaseH-like_sf"/>
</dbReference>
<evidence type="ECO:0000256" key="2">
    <source>
        <dbReference type="ARBA" id="ARBA00010217"/>
    </source>
</evidence>
<evidence type="ECO:0000259" key="11">
    <source>
        <dbReference type="PROSITE" id="PS50011"/>
    </source>
</evidence>
<dbReference type="InterPro" id="IPR002156">
    <property type="entry name" value="RNaseH_domain"/>
</dbReference>
<evidence type="ECO:0000256" key="7">
    <source>
        <dbReference type="ARBA" id="ARBA00022777"/>
    </source>
</evidence>
<dbReference type="InterPro" id="IPR011009">
    <property type="entry name" value="Kinase-like_dom_sf"/>
</dbReference>
<dbReference type="InterPro" id="IPR050528">
    <property type="entry name" value="L-type_Lectin-RKs"/>
</dbReference>
<dbReference type="InterPro" id="IPR044730">
    <property type="entry name" value="RNase_H-like_dom_plant"/>
</dbReference>
<dbReference type="SUPFAM" id="SSF53098">
    <property type="entry name" value="Ribonuclease H-like"/>
    <property type="match status" value="1"/>
</dbReference>
<evidence type="ECO:0000256" key="3">
    <source>
        <dbReference type="ARBA" id="ARBA00012513"/>
    </source>
</evidence>
<evidence type="ECO:0000256" key="8">
    <source>
        <dbReference type="ARBA" id="ARBA00022840"/>
    </source>
</evidence>
<comment type="catalytic activity">
    <reaction evidence="9">
        <text>L-threonyl-[protein] + ATP = O-phospho-L-threonyl-[protein] + ADP + H(+)</text>
        <dbReference type="Rhea" id="RHEA:46608"/>
        <dbReference type="Rhea" id="RHEA-COMP:11060"/>
        <dbReference type="Rhea" id="RHEA-COMP:11605"/>
        <dbReference type="ChEBI" id="CHEBI:15378"/>
        <dbReference type="ChEBI" id="CHEBI:30013"/>
        <dbReference type="ChEBI" id="CHEBI:30616"/>
        <dbReference type="ChEBI" id="CHEBI:61977"/>
        <dbReference type="ChEBI" id="CHEBI:456216"/>
        <dbReference type="EC" id="2.7.11.1"/>
    </reaction>
</comment>
<dbReference type="FunFam" id="1.10.510.10:FF:000108">
    <property type="entry name" value="L-type lectin-domain containing receptor kinase S.4"/>
    <property type="match status" value="1"/>
</dbReference>
<evidence type="ECO:0000256" key="9">
    <source>
        <dbReference type="ARBA" id="ARBA00047899"/>
    </source>
</evidence>
<evidence type="ECO:0000256" key="10">
    <source>
        <dbReference type="ARBA" id="ARBA00048679"/>
    </source>
</evidence>
<feature type="domain" description="Protein kinase" evidence="11">
    <location>
        <begin position="1"/>
        <end position="228"/>
    </location>
</feature>
<dbReference type="InterPro" id="IPR008271">
    <property type="entry name" value="Ser/Thr_kinase_AS"/>
</dbReference>
<keyword evidence="4" id="KW-0723">Serine/threonine-protein kinase</keyword>
<comment type="caution">
    <text evidence="12">The sequence shown here is derived from an EMBL/GenBank/DDBJ whole genome shotgun (WGS) entry which is preliminary data.</text>
</comment>
<dbReference type="Pfam" id="PF00069">
    <property type="entry name" value="Pkinase"/>
    <property type="match status" value="2"/>
</dbReference>
<dbReference type="InterPro" id="IPR000719">
    <property type="entry name" value="Prot_kinase_dom"/>
</dbReference>
<accession>A0AA39W4Q1</accession>
<name>A0AA39W4Q1_ACESA</name>
<evidence type="ECO:0000313" key="12">
    <source>
        <dbReference type="EMBL" id="KAK0603417.1"/>
    </source>
</evidence>
<keyword evidence="6" id="KW-0547">Nucleotide-binding</keyword>
<dbReference type="AlphaFoldDB" id="A0AA39W4Q1"/>
<comment type="catalytic activity">
    <reaction evidence="10">
        <text>L-seryl-[protein] + ATP = O-phospho-L-seryl-[protein] + ADP + H(+)</text>
        <dbReference type="Rhea" id="RHEA:17989"/>
        <dbReference type="Rhea" id="RHEA-COMP:9863"/>
        <dbReference type="Rhea" id="RHEA-COMP:11604"/>
        <dbReference type="ChEBI" id="CHEBI:15378"/>
        <dbReference type="ChEBI" id="CHEBI:29999"/>
        <dbReference type="ChEBI" id="CHEBI:30616"/>
        <dbReference type="ChEBI" id="CHEBI:83421"/>
        <dbReference type="ChEBI" id="CHEBI:456216"/>
        <dbReference type="EC" id="2.7.11.1"/>
    </reaction>
</comment>
<dbReference type="Proteomes" id="UP001168877">
    <property type="component" value="Unassembled WGS sequence"/>
</dbReference>
<protein>
    <recommendedName>
        <fullName evidence="3">non-specific serine/threonine protein kinase</fullName>
        <ecNumber evidence="3">2.7.11.1</ecNumber>
    </recommendedName>
</protein>
<gene>
    <name evidence="12" type="ORF">LWI29_004743</name>
</gene>
<organism evidence="12 13">
    <name type="scientific">Acer saccharum</name>
    <name type="common">Sugar maple</name>
    <dbReference type="NCBI Taxonomy" id="4024"/>
    <lineage>
        <taxon>Eukaryota</taxon>
        <taxon>Viridiplantae</taxon>
        <taxon>Streptophyta</taxon>
        <taxon>Embryophyta</taxon>
        <taxon>Tracheophyta</taxon>
        <taxon>Spermatophyta</taxon>
        <taxon>Magnoliopsida</taxon>
        <taxon>eudicotyledons</taxon>
        <taxon>Gunneridae</taxon>
        <taxon>Pentapetalae</taxon>
        <taxon>rosids</taxon>
        <taxon>malvids</taxon>
        <taxon>Sapindales</taxon>
        <taxon>Sapindaceae</taxon>
        <taxon>Hippocastanoideae</taxon>
        <taxon>Acereae</taxon>
        <taxon>Acer</taxon>
    </lineage>
</organism>
<dbReference type="SUPFAM" id="SSF56112">
    <property type="entry name" value="Protein kinase-like (PK-like)"/>
    <property type="match status" value="2"/>
</dbReference>
<evidence type="ECO:0000313" key="13">
    <source>
        <dbReference type="Proteomes" id="UP001168877"/>
    </source>
</evidence>
<keyword evidence="13" id="KW-1185">Reference proteome</keyword>
<dbReference type="EMBL" id="JAUESC010000002">
    <property type="protein sequence ID" value="KAK0603417.1"/>
    <property type="molecule type" value="Genomic_DNA"/>
</dbReference>
<reference evidence="12" key="1">
    <citation type="journal article" date="2022" name="Plant J.">
        <title>Strategies of tolerance reflected in two North American maple genomes.</title>
        <authorList>
            <person name="McEvoy S.L."/>
            <person name="Sezen U.U."/>
            <person name="Trouern-Trend A."/>
            <person name="McMahon S.M."/>
            <person name="Schaberg P.G."/>
            <person name="Yang J."/>
            <person name="Wegrzyn J.L."/>
            <person name="Swenson N.G."/>
        </authorList>
    </citation>
    <scope>NUCLEOTIDE SEQUENCE</scope>
    <source>
        <strain evidence="12">NS2018</strain>
    </source>
</reference>
<evidence type="ECO:0000256" key="1">
    <source>
        <dbReference type="ARBA" id="ARBA00008536"/>
    </source>
</evidence>
<proteinExistence type="inferred from homology"/>
<comment type="similarity">
    <text evidence="2">In the C-terminal section; belongs to the protein kinase superfamily. Ser/Thr protein kinase family.</text>
</comment>
<dbReference type="CDD" id="cd06222">
    <property type="entry name" value="RNase_H_like"/>
    <property type="match status" value="1"/>
</dbReference>
<comment type="similarity">
    <text evidence="1">In the N-terminal section; belongs to the leguminous lectin family.</text>
</comment>
<evidence type="ECO:0000256" key="5">
    <source>
        <dbReference type="ARBA" id="ARBA00022679"/>
    </source>
</evidence>
<dbReference type="EC" id="2.7.11.1" evidence="3"/>
<keyword evidence="8" id="KW-0067">ATP-binding</keyword>
<dbReference type="GO" id="GO:0005524">
    <property type="term" value="F:ATP binding"/>
    <property type="evidence" value="ECO:0007669"/>
    <property type="project" value="UniProtKB-KW"/>
</dbReference>
<dbReference type="PROSITE" id="PS50011">
    <property type="entry name" value="PROTEIN_KINASE_DOM"/>
    <property type="match status" value="1"/>
</dbReference>
<keyword evidence="7" id="KW-0418">Kinase</keyword>
<dbReference type="SMART" id="SM00220">
    <property type="entry name" value="S_TKc"/>
    <property type="match status" value="1"/>
</dbReference>
<dbReference type="PROSITE" id="PS00108">
    <property type="entry name" value="PROTEIN_KINASE_ST"/>
    <property type="match status" value="1"/>
</dbReference>
<dbReference type="Pfam" id="PF13456">
    <property type="entry name" value="RVT_3"/>
    <property type="match status" value="1"/>
</dbReference>
<dbReference type="PANTHER" id="PTHR27007">
    <property type="match status" value="1"/>
</dbReference>
<keyword evidence="5" id="KW-0808">Transferase</keyword>
<evidence type="ECO:0000256" key="4">
    <source>
        <dbReference type="ARBA" id="ARBA00022527"/>
    </source>
</evidence>